<evidence type="ECO:0000256" key="1">
    <source>
        <dbReference type="SAM" id="SignalP"/>
    </source>
</evidence>
<organism evidence="2 3">
    <name type="scientific">Falsiroseomonas oleicola</name>
    <dbReference type="NCBI Taxonomy" id="2801474"/>
    <lineage>
        <taxon>Bacteria</taxon>
        <taxon>Pseudomonadati</taxon>
        <taxon>Pseudomonadota</taxon>
        <taxon>Alphaproteobacteria</taxon>
        <taxon>Acetobacterales</taxon>
        <taxon>Roseomonadaceae</taxon>
        <taxon>Falsiroseomonas</taxon>
    </lineage>
</organism>
<feature type="signal peptide" evidence="1">
    <location>
        <begin position="1"/>
        <end position="26"/>
    </location>
</feature>
<name>A0ABS6H9W6_9PROT</name>
<evidence type="ECO:0000313" key="3">
    <source>
        <dbReference type="Proteomes" id="UP000689967"/>
    </source>
</evidence>
<protein>
    <recommendedName>
        <fullName evidence="4">DUF2946 domain-containing protein</fullName>
    </recommendedName>
</protein>
<keyword evidence="3" id="KW-1185">Reference proteome</keyword>
<gene>
    <name evidence="2" type="ORF">JJQ90_17355</name>
</gene>
<evidence type="ECO:0000313" key="2">
    <source>
        <dbReference type="EMBL" id="MBU8545495.1"/>
    </source>
</evidence>
<dbReference type="InterPro" id="IPR021333">
    <property type="entry name" value="DUF2946"/>
</dbReference>
<comment type="caution">
    <text evidence="2">The sequence shown here is derived from an EMBL/GenBank/DDBJ whole genome shotgun (WGS) entry which is preliminary data.</text>
</comment>
<reference evidence="2 3" key="1">
    <citation type="submission" date="2021-01" db="EMBL/GenBank/DDBJ databases">
        <title>Roseomonas sp. nov, a bacterium isolated from an oil production mixture in Yumen Oilfield.</title>
        <authorList>
            <person name="Wu D."/>
        </authorList>
    </citation>
    <scope>NUCLEOTIDE SEQUENCE [LARGE SCALE GENOMIC DNA]</scope>
    <source>
        <strain evidence="2 3">ROY-5-3</strain>
    </source>
</reference>
<feature type="chain" id="PRO_5046582612" description="DUF2946 domain-containing protein" evidence="1">
    <location>
        <begin position="27"/>
        <end position="128"/>
    </location>
</feature>
<proteinExistence type="predicted"/>
<dbReference type="Pfam" id="PF11162">
    <property type="entry name" value="DUF2946"/>
    <property type="match status" value="1"/>
</dbReference>
<sequence length="128" mass="13082">MSRLPLRALRLILALAFCLQSGLAMAHCARLVSTSQGQAQPFPMVICTSDGLVTMDMSGADGPDSPAQAMPDLCLACHVLPVAELPAPVAVAAPRLLPIQVLAGSAAALPPLGARAPPYRPTGPPSHS</sequence>
<dbReference type="EMBL" id="JAERQM010000005">
    <property type="protein sequence ID" value="MBU8545495.1"/>
    <property type="molecule type" value="Genomic_DNA"/>
</dbReference>
<keyword evidence="1" id="KW-0732">Signal</keyword>
<dbReference type="RefSeq" id="WP_216877499.1">
    <property type="nucleotide sequence ID" value="NZ_JAERQM010000005.1"/>
</dbReference>
<evidence type="ECO:0008006" key="4">
    <source>
        <dbReference type="Google" id="ProtNLM"/>
    </source>
</evidence>
<accession>A0ABS6H9W6</accession>
<dbReference type="Proteomes" id="UP000689967">
    <property type="component" value="Unassembled WGS sequence"/>
</dbReference>